<dbReference type="EMBL" id="JAQQLI010000008">
    <property type="protein sequence ID" value="MDC7785552.1"/>
    <property type="molecule type" value="Genomic_DNA"/>
</dbReference>
<feature type="transmembrane region" description="Helical" evidence="7">
    <location>
        <begin position="200"/>
        <end position="219"/>
    </location>
</feature>
<evidence type="ECO:0000256" key="3">
    <source>
        <dbReference type="ARBA" id="ARBA00022679"/>
    </source>
</evidence>
<feature type="transmembrane region" description="Helical" evidence="7">
    <location>
        <begin position="128"/>
        <end position="145"/>
    </location>
</feature>
<comment type="caution">
    <text evidence="8">The sequence shown here is derived from an EMBL/GenBank/DDBJ whole genome shotgun (WGS) entry which is preliminary data.</text>
</comment>
<evidence type="ECO:0000256" key="7">
    <source>
        <dbReference type="SAM" id="Phobius"/>
    </source>
</evidence>
<keyword evidence="9" id="KW-1185">Reference proteome</keyword>
<reference evidence="8" key="1">
    <citation type="journal article" date="2023" name="Microbiol Resour">
        <title>Genome Sequences of Rhodoplanes serenus and Two Thermotolerant Strains, Rhodoplanes tepidamans and 'Rhodoplanes cryptolactis,' Further Refine the Genus.</title>
        <authorList>
            <person name="Rayyan A.A."/>
            <person name="Kyndt J.A."/>
        </authorList>
    </citation>
    <scope>NUCLEOTIDE SEQUENCE</scope>
    <source>
        <strain evidence="8">DSM 9987</strain>
    </source>
</reference>
<evidence type="ECO:0000313" key="9">
    <source>
        <dbReference type="Proteomes" id="UP001165652"/>
    </source>
</evidence>
<evidence type="ECO:0000256" key="4">
    <source>
        <dbReference type="ARBA" id="ARBA00022692"/>
    </source>
</evidence>
<dbReference type="InterPro" id="IPR000715">
    <property type="entry name" value="Glycosyl_transferase_4"/>
</dbReference>
<feature type="transmembrane region" description="Helical" evidence="7">
    <location>
        <begin position="300"/>
        <end position="320"/>
    </location>
</feature>
<keyword evidence="3 8" id="KW-0808">Transferase</keyword>
<keyword evidence="4 7" id="KW-0812">Transmembrane</keyword>
<name>A0ABT5J7B4_RHOTP</name>
<keyword evidence="5 7" id="KW-1133">Transmembrane helix</keyword>
<evidence type="ECO:0000313" key="8">
    <source>
        <dbReference type="EMBL" id="MDC7785552.1"/>
    </source>
</evidence>
<evidence type="ECO:0000256" key="6">
    <source>
        <dbReference type="ARBA" id="ARBA00023136"/>
    </source>
</evidence>
<feature type="transmembrane region" description="Helical" evidence="7">
    <location>
        <begin position="98"/>
        <end position="116"/>
    </location>
</feature>
<dbReference type="Pfam" id="PF00953">
    <property type="entry name" value="Glycos_transf_4"/>
    <property type="match status" value="1"/>
</dbReference>
<gene>
    <name evidence="8" type="ORF">PQJ73_07645</name>
</gene>
<organism evidence="8 9">
    <name type="scientific">Rhodoplanes tepidamans</name>
    <name type="common">Rhodoplanes cryptolactis</name>
    <dbReference type="NCBI Taxonomy" id="200616"/>
    <lineage>
        <taxon>Bacteria</taxon>
        <taxon>Pseudomonadati</taxon>
        <taxon>Pseudomonadota</taxon>
        <taxon>Alphaproteobacteria</taxon>
        <taxon>Hyphomicrobiales</taxon>
        <taxon>Nitrobacteraceae</taxon>
        <taxon>Rhodoplanes</taxon>
    </lineage>
</organism>
<comment type="subcellular location">
    <subcellularLocation>
        <location evidence="1">Cell membrane</location>
        <topology evidence="1">Multi-pass membrane protein</topology>
    </subcellularLocation>
</comment>
<feature type="transmembrane region" description="Helical" evidence="7">
    <location>
        <begin position="165"/>
        <end position="188"/>
    </location>
</feature>
<feature type="transmembrane region" description="Helical" evidence="7">
    <location>
        <begin position="41"/>
        <end position="59"/>
    </location>
</feature>
<feature type="transmembrane region" description="Helical" evidence="7">
    <location>
        <begin position="66"/>
        <end position="86"/>
    </location>
</feature>
<accession>A0ABT5J7B4</accession>
<reference evidence="8" key="2">
    <citation type="submission" date="2023-02" db="EMBL/GenBank/DDBJ databases">
        <authorList>
            <person name="Rayyan A."/>
            <person name="Meyer T."/>
            <person name="Kyndt J.A."/>
        </authorList>
    </citation>
    <scope>NUCLEOTIDE SEQUENCE</scope>
    <source>
        <strain evidence="8">DSM 9987</strain>
    </source>
</reference>
<protein>
    <submittedName>
        <fullName evidence="8">Glycosyl transferase</fullName>
    </submittedName>
</protein>
<dbReference type="GO" id="GO:0016740">
    <property type="term" value="F:transferase activity"/>
    <property type="evidence" value="ECO:0007669"/>
    <property type="project" value="UniProtKB-KW"/>
</dbReference>
<dbReference type="Proteomes" id="UP001165652">
    <property type="component" value="Unassembled WGS sequence"/>
</dbReference>
<keyword evidence="2" id="KW-1003">Cell membrane</keyword>
<evidence type="ECO:0000256" key="5">
    <source>
        <dbReference type="ARBA" id="ARBA00022989"/>
    </source>
</evidence>
<dbReference type="PANTHER" id="PTHR22926:SF3">
    <property type="entry name" value="UNDECAPRENYL-PHOSPHATE ALPHA-N-ACETYLGLUCOSAMINYL 1-PHOSPHATE TRANSFERASE"/>
    <property type="match status" value="1"/>
</dbReference>
<evidence type="ECO:0000256" key="2">
    <source>
        <dbReference type="ARBA" id="ARBA00022475"/>
    </source>
</evidence>
<sequence length="336" mass="33732">MVGALAVTVALIVALSPLLRRIALARPTARSSHTVPTPQGGGIAVAAGAVAALAATAAVDPAGAPAGLQAAAVAAGVAVLAVTGFVDDVRPLPPGPRLVLQALAVGVVVAALPGDLRIVPALPEVVESVLLGLGLLWFVNLVNFMDGLDWMTVAQMVPMTAALAGLAALGALPFEGGVVALALLGALLGFAPFNRPVARLFLGDVGSLPLGLVTGWLLVLTAARGHLAAALLLPLYYVADATLTLGRRLLRGERVWEAHRTHFYQRAVANGLAVPQVVGRVALTNLVLAGLAVWTVVRPGAAVATAAATAGGAAVALLLADLGRPRTGRLSSRGSP</sequence>
<evidence type="ECO:0000256" key="1">
    <source>
        <dbReference type="ARBA" id="ARBA00004651"/>
    </source>
</evidence>
<dbReference type="PANTHER" id="PTHR22926">
    <property type="entry name" value="PHOSPHO-N-ACETYLMURAMOYL-PENTAPEPTIDE-TRANSFERASE"/>
    <property type="match status" value="1"/>
</dbReference>
<keyword evidence="6 7" id="KW-0472">Membrane</keyword>
<proteinExistence type="predicted"/>
<feature type="transmembrane region" description="Helical" evidence="7">
    <location>
        <begin position="267"/>
        <end position="294"/>
    </location>
</feature>